<keyword evidence="2" id="KW-1185">Reference proteome</keyword>
<dbReference type="AlphaFoldDB" id="A0A8J2QE99"/>
<accession>A0A8J2QE99</accession>
<evidence type="ECO:0000313" key="1">
    <source>
        <dbReference type="EMBL" id="CAG9560786.1"/>
    </source>
</evidence>
<evidence type="ECO:0000313" key="2">
    <source>
        <dbReference type="Proteomes" id="UP000789524"/>
    </source>
</evidence>
<comment type="caution">
    <text evidence="1">The sequence shown here is derived from an EMBL/GenBank/DDBJ whole genome shotgun (WGS) entry which is preliminary data.</text>
</comment>
<name>A0A8J2QE99_9NEOP</name>
<dbReference type="Proteomes" id="UP000789524">
    <property type="component" value="Unassembled WGS sequence"/>
</dbReference>
<dbReference type="EMBL" id="CAKASE010000045">
    <property type="protein sequence ID" value="CAG9560786.1"/>
    <property type="molecule type" value="Genomic_DNA"/>
</dbReference>
<gene>
    <name evidence="1" type="ORF">DCHRY22_LOCUS2389</name>
</gene>
<protein>
    <submittedName>
        <fullName evidence="1">(African queen) hypothetical protein</fullName>
    </submittedName>
</protein>
<proteinExistence type="predicted"/>
<reference evidence="1" key="1">
    <citation type="submission" date="2021-09" db="EMBL/GenBank/DDBJ databases">
        <authorList>
            <person name="Martin H S."/>
        </authorList>
    </citation>
    <scope>NUCLEOTIDE SEQUENCE</scope>
</reference>
<sequence>MDNVILPAVAVCISEIDKGPNTENITRILTQANENVKLEAGKDISEALEITVNTETISTRGISSDSVPNLYVFDLQNKLTLLDTSIMLTARAYFDITVAVWIIESSEDVRTLSLPDRRTQANENVKLEAGKDISEALEITVNTETISTRGISSDSVPNLFVFDLQNKLTLLDTSIMLTARAYFDITVAVWIIESSEDVRTLSLPNRKCFLSEVLLPLLEFI</sequence>
<dbReference type="OrthoDB" id="5874059at2759"/>
<organism evidence="1 2">
    <name type="scientific">Danaus chrysippus</name>
    <name type="common">African queen</name>
    <dbReference type="NCBI Taxonomy" id="151541"/>
    <lineage>
        <taxon>Eukaryota</taxon>
        <taxon>Metazoa</taxon>
        <taxon>Ecdysozoa</taxon>
        <taxon>Arthropoda</taxon>
        <taxon>Hexapoda</taxon>
        <taxon>Insecta</taxon>
        <taxon>Pterygota</taxon>
        <taxon>Neoptera</taxon>
        <taxon>Endopterygota</taxon>
        <taxon>Lepidoptera</taxon>
        <taxon>Glossata</taxon>
        <taxon>Ditrysia</taxon>
        <taxon>Papilionoidea</taxon>
        <taxon>Nymphalidae</taxon>
        <taxon>Danainae</taxon>
        <taxon>Danaini</taxon>
        <taxon>Danaina</taxon>
        <taxon>Danaus</taxon>
        <taxon>Anosia</taxon>
    </lineage>
</organism>